<dbReference type="GO" id="GO:0015628">
    <property type="term" value="P:protein secretion by the type II secretion system"/>
    <property type="evidence" value="ECO:0007669"/>
    <property type="project" value="TreeGrafter"/>
</dbReference>
<gene>
    <name evidence="2" type="ORF">HG263_09135</name>
</gene>
<dbReference type="Pfam" id="PF12836">
    <property type="entry name" value="HHH_3"/>
    <property type="match status" value="1"/>
</dbReference>
<evidence type="ECO:0000259" key="1">
    <source>
        <dbReference type="SMART" id="SM00278"/>
    </source>
</evidence>
<dbReference type="NCBIfam" id="TIGR00426">
    <property type="entry name" value="competence protein ComEA helix-hairpin-helix repeat region"/>
    <property type="match status" value="1"/>
</dbReference>
<dbReference type="Proteomes" id="UP000586305">
    <property type="component" value="Unassembled WGS sequence"/>
</dbReference>
<name>A0A849VD01_9GAMM</name>
<dbReference type="GO" id="GO:0015627">
    <property type="term" value="C:type II protein secretion system complex"/>
    <property type="evidence" value="ECO:0007669"/>
    <property type="project" value="TreeGrafter"/>
</dbReference>
<dbReference type="GO" id="GO:0006281">
    <property type="term" value="P:DNA repair"/>
    <property type="evidence" value="ECO:0007669"/>
    <property type="project" value="InterPro"/>
</dbReference>
<dbReference type="InterPro" id="IPR010994">
    <property type="entry name" value="RuvA_2-like"/>
</dbReference>
<dbReference type="PANTHER" id="PTHR21180:SF32">
    <property type="entry name" value="ENDONUCLEASE_EXONUCLEASE_PHOSPHATASE FAMILY DOMAIN-CONTAINING PROTEIN 1"/>
    <property type="match status" value="1"/>
</dbReference>
<keyword evidence="3" id="KW-1185">Reference proteome</keyword>
<feature type="domain" description="Helix-hairpin-helix DNA-binding motif class 1" evidence="1">
    <location>
        <begin position="50"/>
        <end position="69"/>
    </location>
</feature>
<evidence type="ECO:0000313" key="3">
    <source>
        <dbReference type="Proteomes" id="UP000586305"/>
    </source>
</evidence>
<dbReference type="InterPro" id="IPR004509">
    <property type="entry name" value="Competence_ComEA_HhH"/>
</dbReference>
<sequence length="102" mass="11127">MMQTILLVVTLIIGLGINANVLAKEVKKSEPFVTVVQDVQAIDINSASLEQLVTLPGVGEKKAQAIIDYRQTHGRFDNMESLQLVKGIGTHIAAKLEGKIRF</sequence>
<evidence type="ECO:0000313" key="2">
    <source>
        <dbReference type="EMBL" id="NOU50698.1"/>
    </source>
</evidence>
<feature type="domain" description="Helix-hairpin-helix DNA-binding motif class 1" evidence="1">
    <location>
        <begin position="80"/>
        <end position="99"/>
    </location>
</feature>
<dbReference type="SUPFAM" id="SSF47781">
    <property type="entry name" value="RuvA domain 2-like"/>
    <property type="match status" value="1"/>
</dbReference>
<dbReference type="Gene3D" id="1.10.150.280">
    <property type="entry name" value="AF1531-like domain"/>
    <property type="match status" value="1"/>
</dbReference>
<dbReference type="SMART" id="SM00278">
    <property type="entry name" value="HhH1"/>
    <property type="match status" value="2"/>
</dbReference>
<dbReference type="RefSeq" id="WP_171625777.1">
    <property type="nucleotide sequence ID" value="NZ_JABBPG010000003.1"/>
</dbReference>
<dbReference type="InterPro" id="IPR003583">
    <property type="entry name" value="Hlx-hairpin-Hlx_DNA-bd_motif"/>
</dbReference>
<reference evidence="2 3" key="1">
    <citation type="submission" date="2020-04" db="EMBL/GenBank/DDBJ databases">
        <title>Pseudoalteromonas caenipelagi sp. nov., isolated from a tidal flat.</title>
        <authorList>
            <person name="Park S."/>
            <person name="Yoon J.-H."/>
        </authorList>
    </citation>
    <scope>NUCLEOTIDE SEQUENCE [LARGE SCALE GENOMIC DNA]</scope>
    <source>
        <strain evidence="2 3">JBTF-M23</strain>
    </source>
</reference>
<dbReference type="AlphaFoldDB" id="A0A849VD01"/>
<dbReference type="PANTHER" id="PTHR21180">
    <property type="entry name" value="ENDONUCLEASE/EXONUCLEASE/PHOSPHATASE FAMILY DOMAIN-CONTAINING PROTEIN 1"/>
    <property type="match status" value="1"/>
</dbReference>
<comment type="caution">
    <text evidence="2">The sequence shown here is derived from an EMBL/GenBank/DDBJ whole genome shotgun (WGS) entry which is preliminary data.</text>
</comment>
<dbReference type="InterPro" id="IPR051675">
    <property type="entry name" value="Endo/Exo/Phosphatase_dom_1"/>
</dbReference>
<accession>A0A849VD01</accession>
<organism evidence="2 3">
    <name type="scientific">Pseudoalteromonas caenipelagi</name>
    <dbReference type="NCBI Taxonomy" id="2726988"/>
    <lineage>
        <taxon>Bacteria</taxon>
        <taxon>Pseudomonadati</taxon>
        <taxon>Pseudomonadota</taxon>
        <taxon>Gammaproteobacteria</taxon>
        <taxon>Alteromonadales</taxon>
        <taxon>Pseudoalteromonadaceae</taxon>
        <taxon>Pseudoalteromonas</taxon>
    </lineage>
</organism>
<proteinExistence type="predicted"/>
<protein>
    <submittedName>
        <fullName evidence="2">Competence protein</fullName>
    </submittedName>
</protein>
<dbReference type="EMBL" id="JABBPG010000003">
    <property type="protein sequence ID" value="NOU50698.1"/>
    <property type="molecule type" value="Genomic_DNA"/>
</dbReference>
<dbReference type="GO" id="GO:0003677">
    <property type="term" value="F:DNA binding"/>
    <property type="evidence" value="ECO:0007669"/>
    <property type="project" value="InterPro"/>
</dbReference>